<reference evidence="2 3" key="1">
    <citation type="journal article" date="2022" name="G3 (Bethesda)">
        <title>Whole-genome sequence and methylome profiling of the almond [Prunus dulcis (Mill.) D.A. Webb] cultivar 'Nonpareil'.</title>
        <authorList>
            <person name="D'Amico-Willman K.M."/>
            <person name="Ouma W.Z."/>
            <person name="Meulia T."/>
            <person name="Sideli G.M."/>
            <person name="Gradziel T.M."/>
            <person name="Fresnedo-Ramirez J."/>
        </authorList>
    </citation>
    <scope>NUCLEOTIDE SEQUENCE [LARGE SCALE GENOMIC DNA]</scope>
    <source>
        <strain evidence="2">Clone GOH B32 T37-40</strain>
    </source>
</reference>
<proteinExistence type="predicted"/>
<comment type="caution">
    <text evidence="2">The sequence shown here is derived from an EMBL/GenBank/DDBJ whole genome shotgun (WGS) entry which is preliminary data.</text>
</comment>
<evidence type="ECO:0000256" key="1">
    <source>
        <dbReference type="SAM" id="MobiDB-lite"/>
    </source>
</evidence>
<evidence type="ECO:0000313" key="2">
    <source>
        <dbReference type="EMBL" id="KAI5353925.1"/>
    </source>
</evidence>
<dbReference type="AlphaFoldDB" id="A0AAD4ZTI4"/>
<feature type="region of interest" description="Disordered" evidence="1">
    <location>
        <begin position="1"/>
        <end position="42"/>
    </location>
</feature>
<evidence type="ECO:0000313" key="3">
    <source>
        <dbReference type="Proteomes" id="UP001054821"/>
    </source>
</evidence>
<feature type="compositionally biased region" description="Basic and acidic residues" evidence="1">
    <location>
        <begin position="1"/>
        <end position="10"/>
    </location>
</feature>
<dbReference type="Proteomes" id="UP001054821">
    <property type="component" value="Chromosome 1"/>
</dbReference>
<gene>
    <name evidence="2" type="ORF">L3X38_006819</name>
</gene>
<dbReference type="EMBL" id="JAJFAZ020000001">
    <property type="protein sequence ID" value="KAI5353925.1"/>
    <property type="molecule type" value="Genomic_DNA"/>
</dbReference>
<protein>
    <submittedName>
        <fullName evidence="2">Uncharacterized protein</fullName>
    </submittedName>
</protein>
<organism evidence="2 3">
    <name type="scientific">Prunus dulcis</name>
    <name type="common">Almond</name>
    <name type="synonym">Amygdalus dulcis</name>
    <dbReference type="NCBI Taxonomy" id="3755"/>
    <lineage>
        <taxon>Eukaryota</taxon>
        <taxon>Viridiplantae</taxon>
        <taxon>Streptophyta</taxon>
        <taxon>Embryophyta</taxon>
        <taxon>Tracheophyta</taxon>
        <taxon>Spermatophyta</taxon>
        <taxon>Magnoliopsida</taxon>
        <taxon>eudicotyledons</taxon>
        <taxon>Gunneridae</taxon>
        <taxon>Pentapetalae</taxon>
        <taxon>rosids</taxon>
        <taxon>fabids</taxon>
        <taxon>Rosales</taxon>
        <taxon>Rosaceae</taxon>
        <taxon>Amygdaloideae</taxon>
        <taxon>Amygdaleae</taxon>
        <taxon>Prunus</taxon>
    </lineage>
</organism>
<sequence length="84" mass="9120">MGDHPGKLLRELPGTKSCGSRPNADNIVLRRSRSGPISQDGPVPQSLAKLLNNSNMTFVGPISLYVPPQAHRLHFDCDACSRIL</sequence>
<keyword evidence="3" id="KW-1185">Reference proteome</keyword>
<name>A0AAD4ZTI4_PRUDU</name>
<accession>A0AAD4ZTI4</accession>